<gene>
    <name evidence="2" type="ORF">SDJN03_22081</name>
</gene>
<dbReference type="AlphaFoldDB" id="A0AAV6MIM2"/>
<dbReference type="PROSITE" id="PS50076">
    <property type="entry name" value="DNAJ_2"/>
    <property type="match status" value="1"/>
</dbReference>
<organism evidence="2 3">
    <name type="scientific">Cucurbita argyrosperma subsp. sororia</name>
    <dbReference type="NCBI Taxonomy" id="37648"/>
    <lineage>
        <taxon>Eukaryota</taxon>
        <taxon>Viridiplantae</taxon>
        <taxon>Streptophyta</taxon>
        <taxon>Embryophyta</taxon>
        <taxon>Tracheophyta</taxon>
        <taxon>Spermatophyta</taxon>
        <taxon>Magnoliopsida</taxon>
        <taxon>eudicotyledons</taxon>
        <taxon>Gunneridae</taxon>
        <taxon>Pentapetalae</taxon>
        <taxon>rosids</taxon>
        <taxon>fabids</taxon>
        <taxon>Cucurbitales</taxon>
        <taxon>Cucurbitaceae</taxon>
        <taxon>Cucurbiteae</taxon>
        <taxon>Cucurbita</taxon>
    </lineage>
</organism>
<evidence type="ECO:0000259" key="1">
    <source>
        <dbReference type="PROSITE" id="PS50076"/>
    </source>
</evidence>
<protein>
    <recommendedName>
        <fullName evidence="1">J domain-containing protein</fullName>
    </recommendedName>
</protein>
<dbReference type="InterPro" id="IPR001623">
    <property type="entry name" value="DnaJ_domain"/>
</dbReference>
<keyword evidence="3" id="KW-1185">Reference proteome</keyword>
<evidence type="ECO:0000313" key="2">
    <source>
        <dbReference type="EMBL" id="KAG6582079.1"/>
    </source>
</evidence>
<name>A0AAV6MIM2_9ROSI</name>
<accession>A0AAV6MIM2</accession>
<comment type="caution">
    <text evidence="2">The sequence shown here is derived from an EMBL/GenBank/DDBJ whole genome shotgun (WGS) entry which is preliminary data.</text>
</comment>
<proteinExistence type="predicted"/>
<sequence>MPPISLRKKKALISSVVKFVKGNSVFQKSRTSVYWPSGFASERRQPSENNRSRDLNGGELSRAYKQCLARKYHPDSPRRPVIGSTSITREFIQGSGRQYETLSDPRNGSDKWGEEPLAGSAIRLEDKKHEQRFQEQACRGELECADKGTSLTTTKTTCNLVSSLALKLFNLPAHS</sequence>
<evidence type="ECO:0000313" key="3">
    <source>
        <dbReference type="Proteomes" id="UP000685013"/>
    </source>
</evidence>
<feature type="domain" description="J" evidence="1">
    <location>
        <begin position="32"/>
        <end position="113"/>
    </location>
</feature>
<reference evidence="2 3" key="1">
    <citation type="journal article" date="2021" name="Hortic Res">
        <title>The domestication of Cucurbita argyrosperma as revealed by the genome of its wild relative.</title>
        <authorList>
            <person name="Barrera-Redondo J."/>
            <person name="Sanchez-de la Vega G."/>
            <person name="Aguirre-Liguori J.A."/>
            <person name="Castellanos-Morales G."/>
            <person name="Gutierrez-Guerrero Y.T."/>
            <person name="Aguirre-Dugua X."/>
            <person name="Aguirre-Planter E."/>
            <person name="Tenaillon M.I."/>
            <person name="Lira-Saade R."/>
            <person name="Eguiarte L.E."/>
        </authorList>
    </citation>
    <scope>NUCLEOTIDE SEQUENCE [LARGE SCALE GENOMIC DNA]</scope>
    <source>
        <strain evidence="2">JBR-2021</strain>
    </source>
</reference>
<feature type="non-terminal residue" evidence="2">
    <location>
        <position position="1"/>
    </location>
</feature>
<dbReference type="EMBL" id="JAGKQH010000014">
    <property type="protein sequence ID" value="KAG6582079.1"/>
    <property type="molecule type" value="Genomic_DNA"/>
</dbReference>
<dbReference type="Proteomes" id="UP000685013">
    <property type="component" value="Chromosome 14"/>
</dbReference>